<sequence length="153" mass="16599">MSAYFDLLDTSAMTCKVVADPGDGTSLLPLGEVMTVVSGKFPLNDYKDTINHSKHEYVLQRADGTFVRGILDGFTCDCTGETRARWPQGLGIPRFSLQLKPDTTTHSNDLPNSQKLAAKDPDSGNENTDVRGHGHYLSAHGNDRTGVVDGTPY</sequence>
<name>A0A6C0E624_9ZZZZ</name>
<dbReference type="EMBL" id="MN739743">
    <property type="protein sequence ID" value="QHT24218.1"/>
    <property type="molecule type" value="Genomic_DNA"/>
</dbReference>
<evidence type="ECO:0000313" key="2">
    <source>
        <dbReference type="EMBL" id="QHT24218.1"/>
    </source>
</evidence>
<organism evidence="2">
    <name type="scientific">viral metagenome</name>
    <dbReference type="NCBI Taxonomy" id="1070528"/>
    <lineage>
        <taxon>unclassified sequences</taxon>
        <taxon>metagenomes</taxon>
        <taxon>organismal metagenomes</taxon>
    </lineage>
</organism>
<evidence type="ECO:0000256" key="1">
    <source>
        <dbReference type="SAM" id="MobiDB-lite"/>
    </source>
</evidence>
<accession>A0A6C0E624</accession>
<feature type="compositionally biased region" description="Polar residues" evidence="1">
    <location>
        <begin position="101"/>
        <end position="115"/>
    </location>
</feature>
<reference evidence="2" key="1">
    <citation type="journal article" date="2020" name="Nature">
        <title>Giant virus diversity and host interactions through global metagenomics.</title>
        <authorList>
            <person name="Schulz F."/>
            <person name="Roux S."/>
            <person name="Paez-Espino D."/>
            <person name="Jungbluth S."/>
            <person name="Walsh D.A."/>
            <person name="Denef V.J."/>
            <person name="McMahon K.D."/>
            <person name="Konstantinidis K.T."/>
            <person name="Eloe-Fadrosh E.A."/>
            <person name="Kyrpides N.C."/>
            <person name="Woyke T."/>
        </authorList>
    </citation>
    <scope>NUCLEOTIDE SEQUENCE</scope>
    <source>
        <strain evidence="2">GVMAG-M-3300023179-138</strain>
    </source>
</reference>
<feature type="compositionally biased region" description="Basic and acidic residues" evidence="1">
    <location>
        <begin position="117"/>
        <end position="132"/>
    </location>
</feature>
<dbReference type="AlphaFoldDB" id="A0A6C0E624"/>
<feature type="region of interest" description="Disordered" evidence="1">
    <location>
        <begin position="100"/>
        <end position="153"/>
    </location>
</feature>
<proteinExistence type="predicted"/>
<protein>
    <submittedName>
        <fullName evidence="2">Uncharacterized protein</fullName>
    </submittedName>
</protein>